<comment type="subcellular location">
    <subcellularLocation>
        <location evidence="1 11">Endoplasmic reticulum membrane</location>
        <topology evidence="1 11">Single-pass membrane protein</topology>
    </subcellularLocation>
    <subcellularLocation>
        <location evidence="2">Nucleus membrane</location>
        <topology evidence="2">Single-pass membrane protein</topology>
    </subcellularLocation>
</comment>
<keyword evidence="6 11" id="KW-0812">Transmembrane</keyword>
<comment type="function">
    <text evidence="11">Involved in protein N-glycosylation. Essential for the second step of the dolichol-linked oligosaccharide pathway. Anchors the catalytic subunit ALG13 to the ER.</text>
</comment>
<comment type="subunit">
    <text evidence="4 11">Heterodimer with ALG13 to form a functional enzyme.</text>
</comment>
<protein>
    <recommendedName>
        <fullName evidence="5 11">UDP-N-acetylglucosamine transferase subunit ALG14</fullName>
    </recommendedName>
    <alternativeName>
        <fullName evidence="10 11">Asparagine-linked glycosylation protein 14</fullName>
    </alternativeName>
</protein>
<reference evidence="12" key="1">
    <citation type="submission" date="2023-07" db="EMBL/GenBank/DDBJ databases">
        <title>Black Yeasts Isolated from many extreme environments.</title>
        <authorList>
            <person name="Coleine C."/>
            <person name="Stajich J.E."/>
            <person name="Selbmann L."/>
        </authorList>
    </citation>
    <scope>NUCLEOTIDE SEQUENCE</scope>
    <source>
        <strain evidence="12">CCFEE 5485</strain>
    </source>
</reference>
<evidence type="ECO:0000313" key="12">
    <source>
        <dbReference type="EMBL" id="KAK3673774.1"/>
    </source>
</evidence>
<comment type="caution">
    <text evidence="12">The sequence shown here is derived from an EMBL/GenBank/DDBJ whole genome shotgun (WGS) entry which is preliminary data.</text>
</comment>
<dbReference type="Pfam" id="PF08660">
    <property type="entry name" value="Alg14"/>
    <property type="match status" value="1"/>
</dbReference>
<evidence type="ECO:0000313" key="13">
    <source>
        <dbReference type="Proteomes" id="UP001274830"/>
    </source>
</evidence>
<name>A0AAE0WL93_9PEZI</name>
<accession>A0AAE0WL93</accession>
<keyword evidence="8 11" id="KW-1133">Transmembrane helix</keyword>
<dbReference type="PANTHER" id="PTHR12154">
    <property type="entry name" value="GLYCOSYL TRANSFERASE-RELATED"/>
    <property type="match status" value="1"/>
</dbReference>
<dbReference type="AlphaFoldDB" id="A0AAE0WL93"/>
<organism evidence="12 13">
    <name type="scientific">Recurvomyces mirabilis</name>
    <dbReference type="NCBI Taxonomy" id="574656"/>
    <lineage>
        <taxon>Eukaryota</taxon>
        <taxon>Fungi</taxon>
        <taxon>Dikarya</taxon>
        <taxon>Ascomycota</taxon>
        <taxon>Pezizomycotina</taxon>
        <taxon>Dothideomycetes</taxon>
        <taxon>Dothideomycetidae</taxon>
        <taxon>Mycosphaerellales</taxon>
        <taxon>Teratosphaeriaceae</taxon>
        <taxon>Recurvomyces</taxon>
    </lineage>
</organism>
<evidence type="ECO:0000256" key="2">
    <source>
        <dbReference type="ARBA" id="ARBA00004590"/>
    </source>
</evidence>
<proteinExistence type="inferred from homology"/>
<evidence type="ECO:0000256" key="9">
    <source>
        <dbReference type="ARBA" id="ARBA00023136"/>
    </source>
</evidence>
<dbReference type="EMBL" id="JAUTXT010000023">
    <property type="protein sequence ID" value="KAK3673774.1"/>
    <property type="molecule type" value="Genomic_DNA"/>
</dbReference>
<gene>
    <name evidence="11 12" type="primary">ALG14</name>
    <name evidence="12" type="ORF">LTR78_006327</name>
</gene>
<keyword evidence="12" id="KW-0328">Glycosyltransferase</keyword>
<keyword evidence="7 11" id="KW-0256">Endoplasmic reticulum</keyword>
<keyword evidence="12" id="KW-0808">Transferase</keyword>
<evidence type="ECO:0000256" key="5">
    <source>
        <dbReference type="ARBA" id="ARBA00017467"/>
    </source>
</evidence>
<dbReference type="RefSeq" id="XP_064691143.1">
    <property type="nucleotide sequence ID" value="XM_064841279.1"/>
</dbReference>
<dbReference type="Proteomes" id="UP001274830">
    <property type="component" value="Unassembled WGS sequence"/>
</dbReference>
<keyword evidence="13" id="KW-1185">Reference proteome</keyword>
<evidence type="ECO:0000256" key="11">
    <source>
        <dbReference type="RuleBase" id="RU362127"/>
    </source>
</evidence>
<evidence type="ECO:0000256" key="4">
    <source>
        <dbReference type="ARBA" id="ARBA00011335"/>
    </source>
</evidence>
<dbReference type="GO" id="GO:0031965">
    <property type="term" value="C:nuclear membrane"/>
    <property type="evidence" value="ECO:0007669"/>
    <property type="project" value="UniProtKB-SubCell"/>
</dbReference>
<evidence type="ECO:0000256" key="3">
    <source>
        <dbReference type="ARBA" id="ARBA00009731"/>
    </source>
</evidence>
<sequence length="273" mass="30405">MAFILKFLLAILAVGLTAIYLRFTILLNAKRNKPLRHGRRNPNEPTHLMIVLGSGGHTTEMLSMLSRSVQDEDQSQRLHWNDYTHRTWVVSSGDSLSAARAEEFEKMAAPLSTQEGLMMGKVKRATDNGPGTYEVVTVPRAREIHQSLATAPMTSLTCMQACRNVLLKDTTTTREGHGGQAGERDVPDLILVNGPATGTIMVFTSLLLRFFDVKGVSTRGKMRTVYVESWARVKRLSLSGKLLRRVVDRFLVQWPQLVREVGGSVEYLGVLVQ</sequence>
<evidence type="ECO:0000256" key="7">
    <source>
        <dbReference type="ARBA" id="ARBA00022824"/>
    </source>
</evidence>
<dbReference type="PANTHER" id="PTHR12154:SF4">
    <property type="entry name" value="UDP-N-ACETYLGLUCOSAMINE TRANSFERASE SUBUNIT ALG14 HOMOLOG"/>
    <property type="match status" value="1"/>
</dbReference>
<dbReference type="GO" id="GO:0004577">
    <property type="term" value="F:N-acetylglucosaminyldiphosphodolichol N-acetylglucosaminyltransferase activity"/>
    <property type="evidence" value="ECO:0007669"/>
    <property type="project" value="TreeGrafter"/>
</dbReference>
<evidence type="ECO:0000256" key="6">
    <source>
        <dbReference type="ARBA" id="ARBA00022692"/>
    </source>
</evidence>
<feature type="transmembrane region" description="Helical" evidence="11">
    <location>
        <begin position="6"/>
        <end position="29"/>
    </location>
</feature>
<comment type="similarity">
    <text evidence="3 11">Belongs to the ALG14 family.</text>
</comment>
<dbReference type="GeneID" id="89965828"/>
<keyword evidence="9 11" id="KW-0472">Membrane</keyword>
<evidence type="ECO:0000256" key="10">
    <source>
        <dbReference type="ARBA" id="ARBA00032062"/>
    </source>
</evidence>
<dbReference type="GO" id="GO:0006488">
    <property type="term" value="P:dolichol-linked oligosaccharide biosynthetic process"/>
    <property type="evidence" value="ECO:0007669"/>
    <property type="project" value="InterPro"/>
</dbReference>
<evidence type="ECO:0000256" key="1">
    <source>
        <dbReference type="ARBA" id="ARBA00004389"/>
    </source>
</evidence>
<evidence type="ECO:0000256" key="8">
    <source>
        <dbReference type="ARBA" id="ARBA00022989"/>
    </source>
</evidence>
<dbReference type="GO" id="GO:0043541">
    <property type="term" value="C:UDP-N-acetylglucosamine transferase complex"/>
    <property type="evidence" value="ECO:0007669"/>
    <property type="project" value="TreeGrafter"/>
</dbReference>
<dbReference type="InterPro" id="IPR013969">
    <property type="entry name" value="Oligosacch_biosynth_Alg14"/>
</dbReference>